<reference evidence="1" key="1">
    <citation type="journal article" date="2020" name="mSystems">
        <title>Genome- and Community-Level Interaction Insights into Carbon Utilization and Element Cycling Functions of Hydrothermarchaeota in Hydrothermal Sediment.</title>
        <authorList>
            <person name="Zhou Z."/>
            <person name="Liu Y."/>
            <person name="Xu W."/>
            <person name="Pan J."/>
            <person name="Luo Z.H."/>
            <person name="Li M."/>
        </authorList>
    </citation>
    <scope>NUCLEOTIDE SEQUENCE [LARGE SCALE GENOMIC DNA]</scope>
    <source>
        <strain evidence="1">SpSt-61</strain>
    </source>
</reference>
<dbReference type="EMBL" id="DSZZ01000050">
    <property type="protein sequence ID" value="HGU52122.1"/>
    <property type="molecule type" value="Genomic_DNA"/>
</dbReference>
<sequence>MKKLLTVLVALFVVVSMFAAKFPLTMEVEYAGSATFSLLIDEAGVDISGTYSFTTDPKLNLLGFAQPNASLTLSFSMGTWNTPEISLSEIRFSTPNFGFKWNKSPYFINDYFAGEDDDGRSNLPGVTDTLKVDTKLLPGLELYYADLKNGEANKEASDVASRFFNDLVIVKYSVAEFNIFGGLWKSDPETDADTYEFGVSANGKVDLGVVKSDITAFFGMVEGATSMVNAVDIDLKASYSMAGLTLEPQFKYGENLDKLNYKSDSVVNGKYVQVVTSYGLKVDPIEFAVKVTPKYTLDPATLTVKLDQVKVAYNTEPFAVSVAVSNDNLLDASKKYKLDVTGKVVVDPVTINFSGKWADITEPATYTYLRADATVKATDKLKLTGMVNMVTDLNTLHSSANEVKEAYRLQVTYDYGGGVTSTFFFGNLFGPTGGKYKHYKHPRWYVEFMYKTSF</sequence>
<proteinExistence type="predicted"/>
<evidence type="ECO:0000313" key="1">
    <source>
        <dbReference type="EMBL" id="HGU52122.1"/>
    </source>
</evidence>
<name>A0A7V4KBQ4_FERPE</name>
<comment type="caution">
    <text evidence="1">The sequence shown here is derived from an EMBL/GenBank/DDBJ whole genome shotgun (WGS) entry which is preliminary data.</text>
</comment>
<gene>
    <name evidence="1" type="ORF">ENT78_01095</name>
</gene>
<organism evidence="1">
    <name type="scientific">Fervidobacterium pennivorans</name>
    <dbReference type="NCBI Taxonomy" id="93466"/>
    <lineage>
        <taxon>Bacteria</taxon>
        <taxon>Thermotogati</taxon>
        <taxon>Thermotogota</taxon>
        <taxon>Thermotogae</taxon>
        <taxon>Thermotogales</taxon>
        <taxon>Fervidobacteriaceae</taxon>
        <taxon>Fervidobacterium</taxon>
    </lineage>
</organism>
<accession>A0A7V4KBQ4</accession>
<protein>
    <submittedName>
        <fullName evidence="1">Uncharacterized protein</fullName>
    </submittedName>
</protein>
<dbReference type="AlphaFoldDB" id="A0A7V4KBQ4"/>